<evidence type="ECO:0000313" key="5">
    <source>
        <dbReference type="Proteomes" id="UP000235371"/>
    </source>
</evidence>
<dbReference type="PANTHER" id="PTHR43544:SF7">
    <property type="entry name" value="NADB-LER2"/>
    <property type="match status" value="1"/>
</dbReference>
<proteinExistence type="inferred from homology"/>
<evidence type="ECO:0000256" key="3">
    <source>
        <dbReference type="ARBA" id="ARBA00023002"/>
    </source>
</evidence>
<dbReference type="GO" id="GO:0016491">
    <property type="term" value="F:oxidoreductase activity"/>
    <property type="evidence" value="ECO:0007669"/>
    <property type="project" value="UniProtKB-KW"/>
</dbReference>
<dbReference type="InterPro" id="IPR002347">
    <property type="entry name" value="SDR_fam"/>
</dbReference>
<dbReference type="InterPro" id="IPR020904">
    <property type="entry name" value="Sc_DH/Rdtase_CS"/>
</dbReference>
<dbReference type="InterPro" id="IPR051468">
    <property type="entry name" value="Fungal_SecMetab_SDRs"/>
</dbReference>
<keyword evidence="5" id="KW-1185">Reference proteome</keyword>
<dbReference type="PRINTS" id="PR00081">
    <property type="entry name" value="GDHRDH"/>
</dbReference>
<comment type="similarity">
    <text evidence="1">Belongs to the short-chain dehydrogenases/reductases (SDR) family.</text>
</comment>
<evidence type="ECO:0000256" key="1">
    <source>
        <dbReference type="ARBA" id="ARBA00006484"/>
    </source>
</evidence>
<dbReference type="PANTHER" id="PTHR43544">
    <property type="entry name" value="SHORT-CHAIN DEHYDROGENASE/REDUCTASE"/>
    <property type="match status" value="1"/>
</dbReference>
<dbReference type="InterPro" id="IPR036291">
    <property type="entry name" value="NAD(P)-bd_dom_sf"/>
</dbReference>
<gene>
    <name evidence="4" type="ORF">K444DRAFT_702488</name>
</gene>
<dbReference type="Gene3D" id="3.40.50.720">
    <property type="entry name" value="NAD(P)-binding Rossmann-like Domain"/>
    <property type="match status" value="1"/>
</dbReference>
<dbReference type="SUPFAM" id="SSF51735">
    <property type="entry name" value="NAD(P)-binding Rossmann-fold domains"/>
    <property type="match status" value="1"/>
</dbReference>
<dbReference type="PROSITE" id="PS00061">
    <property type="entry name" value="ADH_SHORT"/>
    <property type="match status" value="1"/>
</dbReference>
<evidence type="ECO:0000256" key="2">
    <source>
        <dbReference type="ARBA" id="ARBA00022857"/>
    </source>
</evidence>
<dbReference type="GeneID" id="36596131"/>
<name>A0A2J6SR46_9HELO</name>
<protein>
    <submittedName>
        <fullName evidence="4">NAD(P)-binding protein</fullName>
    </submittedName>
</protein>
<dbReference type="Pfam" id="PF00106">
    <property type="entry name" value="adh_short"/>
    <property type="match status" value="1"/>
</dbReference>
<evidence type="ECO:0000313" key="4">
    <source>
        <dbReference type="EMBL" id="PMD53251.1"/>
    </source>
</evidence>
<keyword evidence="3" id="KW-0560">Oxidoreductase</keyword>
<dbReference type="EMBL" id="KZ613887">
    <property type="protein sequence ID" value="PMD53251.1"/>
    <property type="molecule type" value="Genomic_DNA"/>
</dbReference>
<dbReference type="InParanoid" id="A0A2J6SR46"/>
<dbReference type="FunCoup" id="A0A2J6SR46">
    <property type="interactions" value="95"/>
</dbReference>
<dbReference type="RefSeq" id="XP_024730155.1">
    <property type="nucleotide sequence ID" value="XM_024888055.1"/>
</dbReference>
<dbReference type="OrthoDB" id="9876299at2759"/>
<organism evidence="4 5">
    <name type="scientific">Hyaloscypha bicolor E</name>
    <dbReference type="NCBI Taxonomy" id="1095630"/>
    <lineage>
        <taxon>Eukaryota</taxon>
        <taxon>Fungi</taxon>
        <taxon>Dikarya</taxon>
        <taxon>Ascomycota</taxon>
        <taxon>Pezizomycotina</taxon>
        <taxon>Leotiomycetes</taxon>
        <taxon>Helotiales</taxon>
        <taxon>Hyaloscyphaceae</taxon>
        <taxon>Hyaloscypha</taxon>
        <taxon>Hyaloscypha bicolor</taxon>
    </lineage>
</organism>
<accession>A0A2J6SR46</accession>
<keyword evidence="2" id="KW-0521">NADP</keyword>
<dbReference type="AlphaFoldDB" id="A0A2J6SR46"/>
<reference evidence="4 5" key="1">
    <citation type="submission" date="2016-04" db="EMBL/GenBank/DDBJ databases">
        <title>A degradative enzymes factory behind the ericoid mycorrhizal symbiosis.</title>
        <authorList>
            <consortium name="DOE Joint Genome Institute"/>
            <person name="Martino E."/>
            <person name="Morin E."/>
            <person name="Grelet G."/>
            <person name="Kuo A."/>
            <person name="Kohler A."/>
            <person name="Daghino S."/>
            <person name="Barry K."/>
            <person name="Choi C."/>
            <person name="Cichocki N."/>
            <person name="Clum A."/>
            <person name="Copeland A."/>
            <person name="Hainaut M."/>
            <person name="Haridas S."/>
            <person name="Labutti K."/>
            <person name="Lindquist E."/>
            <person name="Lipzen A."/>
            <person name="Khouja H.-R."/>
            <person name="Murat C."/>
            <person name="Ohm R."/>
            <person name="Olson A."/>
            <person name="Spatafora J."/>
            <person name="Veneault-Fourrey C."/>
            <person name="Henrissat B."/>
            <person name="Grigoriev I."/>
            <person name="Martin F."/>
            <person name="Perotto S."/>
        </authorList>
    </citation>
    <scope>NUCLEOTIDE SEQUENCE [LARGE SCALE GENOMIC DNA]</scope>
    <source>
        <strain evidence="4 5">E</strain>
    </source>
</reference>
<sequence length="249" mass="26801">MDSTKTYLITGANRGLGRGLLETLIQRPNTVVVAGVRNPSDSSSKSLESLSTGPGSKVIVVFIDSNDDASAEKAIDVLQTQHNINKIDTVVANAGISKYYGPATITPISEVREHFEVNVVGTIVLFQAVWPLLKTSSHPMFMALSSGVASLGDMESLPLPATAYGMSKVAVNYMVRKIHFENPELTAFVMSPGWVQTDMGNLGATSVGMEKAPVTVEQSINGMLSKLDHATRESISGTFQSFDETQYNW</sequence>
<dbReference type="CDD" id="cd05325">
    <property type="entry name" value="carb_red_sniffer_like_SDR_c"/>
    <property type="match status" value="1"/>
</dbReference>
<dbReference type="GO" id="GO:0005737">
    <property type="term" value="C:cytoplasm"/>
    <property type="evidence" value="ECO:0007669"/>
    <property type="project" value="TreeGrafter"/>
</dbReference>
<dbReference type="Proteomes" id="UP000235371">
    <property type="component" value="Unassembled WGS sequence"/>
</dbReference>